<dbReference type="AlphaFoldDB" id="A0A1J3GJI2"/>
<proteinExistence type="predicted"/>
<protein>
    <submittedName>
        <fullName evidence="1">Uncharacterized protein</fullName>
    </submittedName>
</protein>
<evidence type="ECO:0000313" key="2">
    <source>
        <dbReference type="EMBL" id="JAU92174.1"/>
    </source>
</evidence>
<accession>A0A1J3GJI2</accession>
<dbReference type="EMBL" id="GEVM01013764">
    <property type="protein sequence ID" value="JAU92174.1"/>
    <property type="molecule type" value="Transcribed_RNA"/>
</dbReference>
<dbReference type="EMBL" id="GEVL01020982">
    <property type="protein sequence ID" value="JAU56359.1"/>
    <property type="molecule type" value="Transcribed_RNA"/>
</dbReference>
<evidence type="ECO:0000313" key="1">
    <source>
        <dbReference type="EMBL" id="JAU56359.1"/>
    </source>
</evidence>
<gene>
    <name evidence="1" type="ORF">LE_TR5188_c0_g1_i1_g.17216</name>
    <name evidence="2" type="ORF">MP_TR16946_c0_g1_i1_g.48042</name>
</gene>
<sequence length="71" mass="8266">MRAPVKYLLMRRQCPLLVRTGFKNWNKKTVPVGRSLMRSPTPVYVRSLMALNVFDILDNPLVVKLGFSYRL</sequence>
<reference evidence="1" key="1">
    <citation type="submission" date="2016-07" db="EMBL/GenBank/DDBJ databases">
        <title>De novo transcriptome assembly of four accessions of the metal hyperaccumulator plant Noccaea caerulescens.</title>
        <authorList>
            <person name="Blande D."/>
            <person name="Halimaa P."/>
            <person name="Tervahauta A.I."/>
            <person name="Aarts M.G."/>
            <person name="Karenlampi S.O."/>
        </authorList>
    </citation>
    <scope>NUCLEOTIDE SEQUENCE</scope>
</reference>
<organism evidence="1">
    <name type="scientific">Noccaea caerulescens</name>
    <name type="common">Alpine penny-cress</name>
    <name type="synonym">Thlaspi caerulescens</name>
    <dbReference type="NCBI Taxonomy" id="107243"/>
    <lineage>
        <taxon>Eukaryota</taxon>
        <taxon>Viridiplantae</taxon>
        <taxon>Streptophyta</taxon>
        <taxon>Embryophyta</taxon>
        <taxon>Tracheophyta</taxon>
        <taxon>Spermatophyta</taxon>
        <taxon>Magnoliopsida</taxon>
        <taxon>eudicotyledons</taxon>
        <taxon>Gunneridae</taxon>
        <taxon>Pentapetalae</taxon>
        <taxon>rosids</taxon>
        <taxon>malvids</taxon>
        <taxon>Brassicales</taxon>
        <taxon>Brassicaceae</taxon>
        <taxon>Coluteocarpeae</taxon>
        <taxon>Noccaea</taxon>
    </lineage>
</organism>
<name>A0A1J3GJI2_NOCCA</name>